<dbReference type="Pfam" id="PF19054">
    <property type="entry name" value="DUF5753"/>
    <property type="match status" value="1"/>
</dbReference>
<dbReference type="GO" id="GO:0003677">
    <property type="term" value="F:DNA binding"/>
    <property type="evidence" value="ECO:0007669"/>
    <property type="project" value="UniProtKB-KW"/>
</dbReference>
<evidence type="ECO:0000313" key="2">
    <source>
        <dbReference type="EMBL" id="OEV00630.1"/>
    </source>
</evidence>
<dbReference type="SUPFAM" id="SSF47413">
    <property type="entry name" value="lambda repressor-like DNA-binding domains"/>
    <property type="match status" value="1"/>
</dbReference>
<comment type="caution">
    <text evidence="2">The sequence shown here is derived from an EMBL/GenBank/DDBJ whole genome shotgun (WGS) entry which is preliminary data.</text>
</comment>
<organism evidence="2 3">
    <name type="scientific">Streptomyces qinglanensis</name>
    <dbReference type="NCBI Taxonomy" id="943816"/>
    <lineage>
        <taxon>Bacteria</taxon>
        <taxon>Bacillati</taxon>
        <taxon>Actinomycetota</taxon>
        <taxon>Actinomycetes</taxon>
        <taxon>Kitasatosporales</taxon>
        <taxon>Streptomycetaceae</taxon>
        <taxon>Streptomyces</taxon>
    </lineage>
</organism>
<protein>
    <submittedName>
        <fullName evidence="2">DNA-binding protein</fullName>
    </submittedName>
</protein>
<dbReference type="EMBL" id="LJGV01000022">
    <property type="protein sequence ID" value="OEV00630.1"/>
    <property type="molecule type" value="Genomic_DNA"/>
</dbReference>
<proteinExistence type="predicted"/>
<dbReference type="InterPro" id="IPR010982">
    <property type="entry name" value="Lambda_DNA-bd_dom_sf"/>
</dbReference>
<evidence type="ECO:0000313" key="3">
    <source>
        <dbReference type="Proteomes" id="UP000175829"/>
    </source>
</evidence>
<dbReference type="Pfam" id="PF13560">
    <property type="entry name" value="HTH_31"/>
    <property type="match status" value="1"/>
</dbReference>
<dbReference type="PROSITE" id="PS50943">
    <property type="entry name" value="HTH_CROC1"/>
    <property type="match status" value="1"/>
</dbReference>
<dbReference type="InterPro" id="IPR043917">
    <property type="entry name" value="DUF5753"/>
</dbReference>
<evidence type="ECO:0000259" key="1">
    <source>
        <dbReference type="PROSITE" id="PS50943"/>
    </source>
</evidence>
<dbReference type="AlphaFoldDB" id="A0A1E7K9N0"/>
<dbReference type="Gene3D" id="1.10.260.40">
    <property type="entry name" value="lambda repressor-like DNA-binding domains"/>
    <property type="match status" value="1"/>
</dbReference>
<dbReference type="InterPro" id="IPR001387">
    <property type="entry name" value="Cro/C1-type_HTH"/>
</dbReference>
<dbReference type="Proteomes" id="UP000175829">
    <property type="component" value="Unassembled WGS sequence"/>
</dbReference>
<name>A0A1E7K9N0_9ACTN</name>
<keyword evidence="2" id="KW-0238">DNA-binding</keyword>
<feature type="domain" description="HTH cro/C1-type" evidence="1">
    <location>
        <begin position="26"/>
        <end position="61"/>
    </location>
</feature>
<dbReference type="PATRIC" id="fig|943816.4.peg.4732"/>
<reference evidence="2 3" key="1">
    <citation type="journal article" date="2016" name="Front. Microbiol.">
        <title>Comparative Genomics Analysis of Streptomyces Species Reveals Their Adaptation to the Marine Environment and Their Diversity at the Genomic Level.</title>
        <authorList>
            <person name="Tian X."/>
            <person name="Zhang Z."/>
            <person name="Yang T."/>
            <person name="Chen M."/>
            <person name="Li J."/>
            <person name="Chen F."/>
            <person name="Yang J."/>
            <person name="Li W."/>
            <person name="Zhang B."/>
            <person name="Zhang Z."/>
            <person name="Wu J."/>
            <person name="Zhang C."/>
            <person name="Long L."/>
            <person name="Xiao J."/>
        </authorList>
    </citation>
    <scope>NUCLEOTIDE SEQUENCE [LARGE SCALE GENOMIC DNA]</scope>
    <source>
        <strain evidence="2 3">SCSIO M10379</strain>
    </source>
</reference>
<gene>
    <name evidence="2" type="ORF">AN217_25725</name>
</gene>
<dbReference type="CDD" id="cd00093">
    <property type="entry name" value="HTH_XRE"/>
    <property type="match status" value="1"/>
</dbReference>
<dbReference type="RefSeq" id="WP_069992969.1">
    <property type="nucleotide sequence ID" value="NZ_LJGV01000022.1"/>
</dbReference>
<sequence>MTSDQDATAPSEPEVSDGLKTFGSVLKALRDEADLTQEEFAPRIRYSTHYVAKIEQGKRFPPGDLPQRSEPVLGPLAAKILKAAAKSLRRKAGLASWFQQWAGIEEEAITLYAYECRAIPGLLQPEAYIRGLSERRLPPLTPEQIDWQVAARLERQNLLAERPNTAFSFIIEQYLLERDLGGPEVTAAVIDHLLEMGRRINVEIQLMPVHQPEHAGAGGQMYLAETQANEWIGYIEGHGTSTLITDPKAVSAMLQRYGKMRSQALSHEASVSLLKQIRGAL</sequence>
<accession>A0A1E7K9N0</accession>